<comment type="caution">
    <text evidence="1">The sequence shown here is derived from an EMBL/GenBank/DDBJ whole genome shotgun (WGS) entry which is preliminary data.</text>
</comment>
<reference evidence="1 2" key="1">
    <citation type="journal article" date="2022" name="New Phytol.">
        <title>Ecological generalism drives hyperdiversity of secondary metabolite gene clusters in xylarialean endophytes.</title>
        <authorList>
            <person name="Franco M.E.E."/>
            <person name="Wisecaver J.H."/>
            <person name="Arnold A.E."/>
            <person name="Ju Y.M."/>
            <person name="Slot J.C."/>
            <person name="Ahrendt S."/>
            <person name="Moore L.P."/>
            <person name="Eastman K.E."/>
            <person name="Scott K."/>
            <person name="Konkel Z."/>
            <person name="Mondo S.J."/>
            <person name="Kuo A."/>
            <person name="Hayes R.D."/>
            <person name="Haridas S."/>
            <person name="Andreopoulos B."/>
            <person name="Riley R."/>
            <person name="LaButti K."/>
            <person name="Pangilinan J."/>
            <person name="Lipzen A."/>
            <person name="Amirebrahimi M."/>
            <person name="Yan J."/>
            <person name="Adam C."/>
            <person name="Keymanesh K."/>
            <person name="Ng V."/>
            <person name="Louie K."/>
            <person name="Northen T."/>
            <person name="Drula E."/>
            <person name="Henrissat B."/>
            <person name="Hsieh H.M."/>
            <person name="Youens-Clark K."/>
            <person name="Lutzoni F."/>
            <person name="Miadlikowska J."/>
            <person name="Eastwood D.C."/>
            <person name="Hamelin R.C."/>
            <person name="Grigoriev I.V."/>
            <person name="U'Ren J.M."/>
        </authorList>
    </citation>
    <scope>NUCLEOTIDE SEQUENCE [LARGE SCALE GENOMIC DNA]</scope>
    <source>
        <strain evidence="1 2">CBS 119005</strain>
    </source>
</reference>
<proteinExistence type="predicted"/>
<accession>A0ACB9YS32</accession>
<protein>
    <submittedName>
        <fullName evidence="1">Uncharacterized protein</fullName>
    </submittedName>
</protein>
<dbReference type="Proteomes" id="UP001497700">
    <property type="component" value="Unassembled WGS sequence"/>
</dbReference>
<dbReference type="EMBL" id="MU393542">
    <property type="protein sequence ID" value="KAI4861763.1"/>
    <property type="molecule type" value="Genomic_DNA"/>
</dbReference>
<sequence>MKIFNMKGEMFDASGDCSTLNIEFNSTPAIELADARTKQRGLGYSPVVRRQQARDVQALSPIELQLSRDKVANKHPESMRWHSQSTRHFGDDIMKYTLVPSTVTQRKQAEQAQNFHADHHAEFLFEMLLLKDLEEQTILVIPTEQDSWIYARKSLWEGHMRVDPEINVRSIDEIPG</sequence>
<evidence type="ECO:0000313" key="2">
    <source>
        <dbReference type="Proteomes" id="UP001497700"/>
    </source>
</evidence>
<gene>
    <name evidence="1" type="ORF">F4820DRAFT_460692</name>
</gene>
<evidence type="ECO:0000313" key="1">
    <source>
        <dbReference type="EMBL" id="KAI4861763.1"/>
    </source>
</evidence>
<organism evidence="1 2">
    <name type="scientific">Hypoxylon rubiginosum</name>
    <dbReference type="NCBI Taxonomy" id="110542"/>
    <lineage>
        <taxon>Eukaryota</taxon>
        <taxon>Fungi</taxon>
        <taxon>Dikarya</taxon>
        <taxon>Ascomycota</taxon>
        <taxon>Pezizomycotina</taxon>
        <taxon>Sordariomycetes</taxon>
        <taxon>Xylariomycetidae</taxon>
        <taxon>Xylariales</taxon>
        <taxon>Hypoxylaceae</taxon>
        <taxon>Hypoxylon</taxon>
    </lineage>
</organism>
<keyword evidence="2" id="KW-1185">Reference proteome</keyword>
<name>A0ACB9YS32_9PEZI</name>